<feature type="compositionally biased region" description="Basic residues" evidence="1">
    <location>
        <begin position="278"/>
        <end position="289"/>
    </location>
</feature>
<feature type="region of interest" description="Disordered" evidence="1">
    <location>
        <begin position="228"/>
        <end position="316"/>
    </location>
</feature>
<dbReference type="Pfam" id="PF03837">
    <property type="entry name" value="RecT"/>
    <property type="match status" value="1"/>
</dbReference>
<dbReference type="GO" id="GO:0003677">
    <property type="term" value="F:DNA binding"/>
    <property type="evidence" value="ECO:0007669"/>
    <property type="project" value="InterPro"/>
</dbReference>
<dbReference type="InterPro" id="IPR004590">
    <property type="entry name" value="ssDNA_annealing_RecT"/>
</dbReference>
<feature type="compositionally biased region" description="Polar residues" evidence="1">
    <location>
        <begin position="241"/>
        <end position="263"/>
    </location>
</feature>
<name>A0A0U5K2H0_LIMRT</name>
<evidence type="ECO:0000256" key="1">
    <source>
        <dbReference type="SAM" id="MobiDB-lite"/>
    </source>
</evidence>
<feature type="compositionally biased region" description="Basic and acidic residues" evidence="1">
    <location>
        <begin position="264"/>
        <end position="277"/>
    </location>
</feature>
<dbReference type="EMBL" id="LN887683">
    <property type="protein sequence ID" value="CUR42438.1"/>
    <property type="molecule type" value="Genomic_DNA"/>
</dbReference>
<dbReference type="GO" id="GO:0006259">
    <property type="term" value="P:DNA metabolic process"/>
    <property type="evidence" value="ECO:0007669"/>
    <property type="project" value="InterPro"/>
</dbReference>
<dbReference type="InterPro" id="IPR018330">
    <property type="entry name" value="RecT_fam"/>
</dbReference>
<organism evidence="2 3">
    <name type="scientific">Limosilactobacillus reuteri</name>
    <name type="common">Lactobacillus reuteri</name>
    <dbReference type="NCBI Taxonomy" id="1598"/>
    <lineage>
        <taxon>Bacteria</taxon>
        <taxon>Bacillati</taxon>
        <taxon>Bacillota</taxon>
        <taxon>Bacilli</taxon>
        <taxon>Lactobacillales</taxon>
        <taxon>Lactobacillaceae</taxon>
        <taxon>Limosilactobacillus</taxon>
    </lineage>
</organism>
<dbReference type="NCBIfam" id="TIGR00616">
    <property type="entry name" value="rect"/>
    <property type="match status" value="1"/>
</dbReference>
<accession>A0A0U5K2H0</accession>
<dbReference type="Proteomes" id="UP000235484">
    <property type="component" value="Unassembled WGS sequence"/>
</dbReference>
<evidence type="ECO:0000313" key="3">
    <source>
        <dbReference type="Proteomes" id="UP000235484"/>
    </source>
</evidence>
<dbReference type="AlphaFoldDB" id="A0A0U5K2H0"/>
<evidence type="ECO:0000313" key="2">
    <source>
        <dbReference type="EMBL" id="CUR42438.1"/>
    </source>
</evidence>
<proteinExistence type="predicted"/>
<dbReference type="RefSeq" id="WP_231125431.1">
    <property type="nucleotide sequence ID" value="NZ_LN887683.1"/>
</dbReference>
<protein>
    <submittedName>
        <fullName evidence="2">Recombinational DNA repair protein RecT (Prophage associated)</fullName>
    </submittedName>
</protein>
<gene>
    <name evidence="2" type="primary">recT</name>
    <name evidence="2" type="ORF">LRLP16767_LR202_02111</name>
</gene>
<reference evidence="3" key="1">
    <citation type="submission" date="2015-10" db="EMBL/GenBank/DDBJ databases">
        <authorList>
            <person name="Crossman L.C."/>
        </authorList>
    </citation>
    <scope>NUCLEOTIDE SEQUENCE [LARGE SCALE GENOMIC DNA]</scope>
    <source>
        <strain evidence="3">20-2</strain>
    </source>
</reference>
<sequence>MTNQVANTQQITVKQFVNMNSTKKRFEDVLGKRAPQFMSSLISIVNSDQNLQRVEAASVINSALVAAALDLPINPNFGYMYIVPYNGQAQPQMGYKGYIQLAQRSGQYRKITVAELYEDEFISWDPLMEELKYEAHREKERDEKEQPVGYFGHFELLNGFQKTVYWTRQQVDNRRKRFSQAGGKNSDKPKGVWAKNYNAMALKTVIKDLLTKWGPMTVDMQTAYGADEEEYNENPRDVTPVQDTASAQSEEGYQTQDILNSFDQAEKEKASKEEAKPAKKATKTAKKTVKKGDEVNNANESQEELFPDGTITPHAK</sequence>